<evidence type="ECO:0000313" key="8">
    <source>
        <dbReference type="Proteomes" id="UP000494040"/>
    </source>
</evidence>
<dbReference type="RefSeq" id="XP_014249029.1">
    <property type="nucleotide sequence ID" value="XM_014393543.2"/>
</dbReference>
<dbReference type="EnsemblMetazoa" id="XM_014393543.2">
    <property type="protein sequence ID" value="XP_014249029.1"/>
    <property type="gene ID" value="LOC106666375"/>
</dbReference>
<dbReference type="PANTHER" id="PTHR13364:SF6">
    <property type="entry name" value="SPERMATOGENESIS-DEFECTIVE PROTEIN 39 HOMOLOG"/>
    <property type="match status" value="1"/>
</dbReference>
<dbReference type="InterPro" id="IPR040057">
    <property type="entry name" value="Spe-39"/>
</dbReference>
<dbReference type="Proteomes" id="UP000494040">
    <property type="component" value="Unassembled WGS sequence"/>
</dbReference>
<dbReference type="CTD" id="43521"/>
<evidence type="ECO:0000256" key="3">
    <source>
        <dbReference type="ARBA" id="ARBA00004603"/>
    </source>
</evidence>
<sequence length="430" mass="49111">MDKVGYWDESEVKGFDFTGEEYSMCGIKIRKTACLSQLIKDGLSELPSAFGPEMALPGPKEIGVNNLHEVFSEKSLDAIFDADNPSVHVSSISTDNENEELRYLRCQFLTRWDTPDVNRTLTDAFLGRPHSFELFKSFSQKQELLKAAEKLHDGDLILKVVIFLSKTLKPSLFHRILRGSPLASQHYIAFLFTKNNDEYENILAMLGRFNDAAIRQFTVLSNNFHKRGKLQNFTKTHFETSKDKTLVSNYIDLLRWQEGIADGKLLGESVSSTLSFLCADHWHEQKSSKLSPQTFVQTNGVYDKLYDWVAFNARAKKECWADISSHFIITSWSGEVRLKTDLSVDNLINQLCKLSAPQEVVQLYLQFLDSQEKKIEVAKKIKLHKVAIDGYVAMKDKQGLLNYVAYLNPNSVDYKYANKILMGSDIRWKS</sequence>
<evidence type="ECO:0000259" key="6">
    <source>
        <dbReference type="Pfam" id="PF04840"/>
    </source>
</evidence>
<dbReference type="GeneID" id="106666375"/>
<organism evidence="7 8">
    <name type="scientific">Cimex lectularius</name>
    <name type="common">Bed bug</name>
    <name type="synonym">Acanthia lectularia</name>
    <dbReference type="NCBI Taxonomy" id="79782"/>
    <lineage>
        <taxon>Eukaryota</taxon>
        <taxon>Metazoa</taxon>
        <taxon>Ecdysozoa</taxon>
        <taxon>Arthropoda</taxon>
        <taxon>Hexapoda</taxon>
        <taxon>Insecta</taxon>
        <taxon>Pterygota</taxon>
        <taxon>Neoptera</taxon>
        <taxon>Paraneoptera</taxon>
        <taxon>Hemiptera</taxon>
        <taxon>Heteroptera</taxon>
        <taxon>Panheteroptera</taxon>
        <taxon>Cimicomorpha</taxon>
        <taxon>Cimicidae</taxon>
        <taxon>Cimex</taxon>
    </lineage>
</organism>
<proteinExistence type="predicted"/>
<keyword evidence="4" id="KW-0967">Endosome</keyword>
<dbReference type="Pfam" id="PF04840">
    <property type="entry name" value="Vps16_C"/>
    <property type="match status" value="1"/>
</dbReference>
<evidence type="ECO:0000313" key="7">
    <source>
        <dbReference type="EnsemblMetazoa" id="XP_014249029.1"/>
    </source>
</evidence>
<dbReference type="KEGG" id="clec:106666375"/>
<comment type="subcellular location">
    <subcellularLocation>
        <location evidence="2">Cytoplasmic vesicle</location>
    </subcellularLocation>
    <subcellularLocation>
        <location evidence="1">Early endosome</location>
    </subcellularLocation>
    <subcellularLocation>
        <location evidence="3">Late endosome</location>
    </subcellularLocation>
</comment>
<dbReference type="GO" id="GO:0007034">
    <property type="term" value="P:vacuolar transport"/>
    <property type="evidence" value="ECO:0007669"/>
    <property type="project" value="TreeGrafter"/>
</dbReference>
<keyword evidence="5" id="KW-0968">Cytoplasmic vesicle</keyword>
<dbReference type="AlphaFoldDB" id="A0A8I6RM32"/>
<dbReference type="OrthoDB" id="9977282at2759"/>
<dbReference type="GO" id="GO:0005770">
    <property type="term" value="C:late endosome"/>
    <property type="evidence" value="ECO:0007669"/>
    <property type="project" value="UniProtKB-SubCell"/>
</dbReference>
<evidence type="ECO:0000256" key="2">
    <source>
        <dbReference type="ARBA" id="ARBA00004541"/>
    </source>
</evidence>
<reference evidence="7" key="1">
    <citation type="submission" date="2022-01" db="UniProtKB">
        <authorList>
            <consortium name="EnsemblMetazoa"/>
        </authorList>
    </citation>
    <scope>IDENTIFICATION</scope>
</reference>
<keyword evidence="8" id="KW-1185">Reference proteome</keyword>
<dbReference type="GO" id="GO:0005769">
    <property type="term" value="C:early endosome"/>
    <property type="evidence" value="ECO:0007669"/>
    <property type="project" value="UniProtKB-SubCell"/>
</dbReference>
<evidence type="ECO:0000256" key="1">
    <source>
        <dbReference type="ARBA" id="ARBA00004412"/>
    </source>
</evidence>
<dbReference type="GO" id="GO:0006886">
    <property type="term" value="P:intracellular protein transport"/>
    <property type="evidence" value="ECO:0007669"/>
    <property type="project" value="InterPro"/>
</dbReference>
<dbReference type="OMA" id="APLEMFK"/>
<dbReference type="InterPro" id="IPR006925">
    <property type="entry name" value="Vps16_C"/>
</dbReference>
<evidence type="ECO:0000256" key="5">
    <source>
        <dbReference type="ARBA" id="ARBA00023329"/>
    </source>
</evidence>
<name>A0A8I6RM32_CIMLE</name>
<evidence type="ECO:0000256" key="4">
    <source>
        <dbReference type="ARBA" id="ARBA00022753"/>
    </source>
</evidence>
<dbReference type="PANTHER" id="PTHR13364">
    <property type="entry name" value="DEFECTIVE SPERMATOGENESIS PROTEIN 39"/>
    <property type="match status" value="1"/>
</dbReference>
<feature type="domain" description="Vps16 C-terminal" evidence="6">
    <location>
        <begin position="137"/>
        <end position="278"/>
    </location>
</feature>
<accession>A0A8I6RM32</accession>
<protein>
    <recommendedName>
        <fullName evidence="6">Vps16 C-terminal domain-containing protein</fullName>
    </recommendedName>
</protein>